<evidence type="ECO:0000256" key="4">
    <source>
        <dbReference type="ARBA" id="ARBA00023014"/>
    </source>
</evidence>
<dbReference type="InterPro" id="IPR043129">
    <property type="entry name" value="ATPase_NBD"/>
</dbReference>
<evidence type="ECO:0000313" key="6">
    <source>
        <dbReference type="EMBL" id="HHR48046.1"/>
    </source>
</evidence>
<dbReference type="Pfam" id="PF01869">
    <property type="entry name" value="BcrAD_BadFG"/>
    <property type="match status" value="1"/>
</dbReference>
<evidence type="ECO:0000256" key="1">
    <source>
        <dbReference type="ARBA" id="ARBA00001966"/>
    </source>
</evidence>
<gene>
    <name evidence="6" type="ORF">ENV79_00145</name>
</gene>
<feature type="domain" description="ATPase BadF/BadG/BcrA/BcrD type" evidence="5">
    <location>
        <begin position="4"/>
        <end position="246"/>
    </location>
</feature>
<dbReference type="InterPro" id="IPR051805">
    <property type="entry name" value="Dehydratase_Activator_Redct"/>
</dbReference>
<reference evidence="6" key="1">
    <citation type="journal article" date="2020" name="mSystems">
        <title>Genome- and Community-Level Interaction Insights into Carbon Utilization and Element Cycling Functions of Hydrothermarchaeota in Hydrothermal Sediment.</title>
        <authorList>
            <person name="Zhou Z."/>
            <person name="Liu Y."/>
            <person name="Xu W."/>
            <person name="Pan J."/>
            <person name="Luo Z.H."/>
            <person name="Li M."/>
        </authorList>
    </citation>
    <scope>NUCLEOTIDE SEQUENCE [LARGE SCALE GENOMIC DNA]</scope>
    <source>
        <strain evidence="6">SpSt-791</strain>
    </source>
</reference>
<dbReference type="NCBIfam" id="TIGR00241">
    <property type="entry name" value="CoA_E_activ"/>
    <property type="match status" value="1"/>
</dbReference>
<keyword evidence="4" id="KW-0411">Iron-sulfur</keyword>
<evidence type="ECO:0000256" key="3">
    <source>
        <dbReference type="ARBA" id="ARBA00023004"/>
    </source>
</evidence>
<dbReference type="CDD" id="cd24036">
    <property type="entry name" value="ASKHA_NBD_BcrAD_BadFG_HgdC_HadI"/>
    <property type="match status" value="1"/>
</dbReference>
<dbReference type="Gene3D" id="3.30.420.40">
    <property type="match status" value="2"/>
</dbReference>
<comment type="cofactor">
    <cofactor evidence="1">
        <name>[4Fe-4S] cluster</name>
        <dbReference type="ChEBI" id="CHEBI:49883"/>
    </cofactor>
</comment>
<dbReference type="PANTHER" id="PTHR32329:SF2">
    <property type="entry name" value="BIFUNCTIONAL PROTEIN [INCLUDES 2-HYDROXYACYL-COA DEHYDRATASE (N-TER) AND ITS ACTIVATOR DOMAIN (C_TERM)"/>
    <property type="match status" value="1"/>
</dbReference>
<dbReference type="PANTHER" id="PTHR32329">
    <property type="entry name" value="BIFUNCTIONAL PROTEIN [INCLUDES 2-HYDROXYACYL-COA DEHYDRATASE (N-TER) AND ITS ACTIVATOR DOMAIN (C_TERM)-RELATED"/>
    <property type="match status" value="1"/>
</dbReference>
<evidence type="ECO:0000259" key="5">
    <source>
        <dbReference type="Pfam" id="PF01869"/>
    </source>
</evidence>
<dbReference type="InterPro" id="IPR008275">
    <property type="entry name" value="CoA_E_activase_dom"/>
</dbReference>
<dbReference type="EMBL" id="DTHS01000001">
    <property type="protein sequence ID" value="HHR48046.1"/>
    <property type="molecule type" value="Genomic_DNA"/>
</dbReference>
<keyword evidence="2" id="KW-0479">Metal-binding</keyword>
<dbReference type="SUPFAM" id="SSF53067">
    <property type="entry name" value="Actin-like ATPase domain"/>
    <property type="match status" value="1"/>
</dbReference>
<keyword evidence="3" id="KW-0408">Iron</keyword>
<protein>
    <submittedName>
        <fullName evidence="6">2-hydroxyglutaryl-CoA dehydratase</fullName>
    </submittedName>
</protein>
<dbReference type="GO" id="GO:0046872">
    <property type="term" value="F:metal ion binding"/>
    <property type="evidence" value="ECO:0007669"/>
    <property type="project" value="UniProtKB-KW"/>
</dbReference>
<dbReference type="GO" id="GO:0051536">
    <property type="term" value="F:iron-sulfur cluster binding"/>
    <property type="evidence" value="ECO:0007669"/>
    <property type="project" value="UniProtKB-KW"/>
</dbReference>
<proteinExistence type="predicted"/>
<name>A0A7V5XYX8_UNCW3</name>
<evidence type="ECO:0000256" key="2">
    <source>
        <dbReference type="ARBA" id="ARBA00022723"/>
    </source>
</evidence>
<sequence>MKVIGIDIGAANTKGVLFDKESKKILAYRILPTQFQPKEIGQKIIKELSGNSPYPVITTGVGRDLITHHQSVTEITAVARGINFLFPEVRTIIDIGGEDIKIIQIDENGKVIDFLMNDRCAAGTGRFFANLIKSLGITFEEFDKKALTYKNPAVISHLCVVMVESEVLSKIYQGEDLGDVLFGVCLAVAKRIVSLSQGIKILEKIALTGGGAQNQALKKALEILLGKEIIVPQNPLIVAALGACLF</sequence>
<dbReference type="InterPro" id="IPR002731">
    <property type="entry name" value="ATPase_BadF"/>
</dbReference>
<dbReference type="AlphaFoldDB" id="A0A7V5XYX8"/>
<organism evidence="6">
    <name type="scientific">candidate division WOR-3 bacterium</name>
    <dbReference type="NCBI Taxonomy" id="2052148"/>
    <lineage>
        <taxon>Bacteria</taxon>
        <taxon>Bacteria division WOR-3</taxon>
    </lineage>
</organism>
<comment type="caution">
    <text evidence="6">The sequence shown here is derived from an EMBL/GenBank/DDBJ whole genome shotgun (WGS) entry which is preliminary data.</text>
</comment>
<accession>A0A7V5XYX8</accession>